<dbReference type="Proteomes" id="UP000515514">
    <property type="component" value="Chromosome"/>
</dbReference>
<protein>
    <recommendedName>
        <fullName evidence="4">Cytochrome oxidase complex assembly protein 1</fullName>
    </recommendedName>
</protein>
<dbReference type="Pfam" id="PF08695">
    <property type="entry name" value="Coa1"/>
    <property type="match status" value="1"/>
</dbReference>
<dbReference type="KEGG" id="alti:ALE3EI_0698"/>
<dbReference type="EMBL" id="CP052909">
    <property type="protein sequence ID" value="QNJ97275.1"/>
    <property type="molecule type" value="Genomic_DNA"/>
</dbReference>
<evidence type="ECO:0000256" key="1">
    <source>
        <dbReference type="SAM" id="Phobius"/>
    </source>
</evidence>
<evidence type="ECO:0008006" key="4">
    <source>
        <dbReference type="Google" id="ProtNLM"/>
    </source>
</evidence>
<reference evidence="2 3" key="1">
    <citation type="submission" date="2020-04" db="EMBL/GenBank/DDBJ databases">
        <title>Genome sequence of Altibacter aquimarinus strain ALE3EI.</title>
        <authorList>
            <person name="Oh H.-M."/>
            <person name="Jang D."/>
        </authorList>
    </citation>
    <scope>NUCLEOTIDE SEQUENCE [LARGE SCALE GENOMIC DNA]</scope>
    <source>
        <strain evidence="2 3">ALE3EI</strain>
    </source>
</reference>
<sequence>MEENQQHKGWFGRNWKWAVPTGCGIMLLIGIIAIVGGLFWGVTSIIQESDGVKEAMSRVQQNEIIISALGEPIEISGMTTGNIHTSNGTTSLDVTVPIKGPDGTGVLKVIGNEQNDVWSYQFMEVHLSDSNETVNLLDND</sequence>
<evidence type="ECO:0000313" key="3">
    <source>
        <dbReference type="Proteomes" id="UP000515514"/>
    </source>
</evidence>
<accession>A0A7G8PSF9</accession>
<dbReference type="RefSeq" id="WP_186990898.1">
    <property type="nucleotide sequence ID" value="NZ_CP052909.1"/>
</dbReference>
<dbReference type="AlphaFoldDB" id="A0A7G8PSF9"/>
<organism evidence="2 3">
    <name type="scientific">Constantimarinum furrinae</name>
    <dbReference type="NCBI Taxonomy" id="2562285"/>
    <lineage>
        <taxon>Bacteria</taxon>
        <taxon>Pseudomonadati</taxon>
        <taxon>Bacteroidota</taxon>
        <taxon>Flavobacteriia</taxon>
        <taxon>Flavobacteriales</taxon>
        <taxon>Flavobacteriaceae</taxon>
        <taxon>Altibacter/Constantimarinum group</taxon>
        <taxon>Constantimarinum</taxon>
    </lineage>
</organism>
<gene>
    <name evidence="2" type="ORF">ALE3EI_0698</name>
</gene>
<keyword evidence="1" id="KW-1133">Transmembrane helix</keyword>
<keyword evidence="3" id="KW-1185">Reference proteome</keyword>
<dbReference type="InterPro" id="IPR014807">
    <property type="entry name" value="Coa1"/>
</dbReference>
<feature type="transmembrane region" description="Helical" evidence="1">
    <location>
        <begin position="17"/>
        <end position="40"/>
    </location>
</feature>
<name>A0A7G8PSF9_9FLAO</name>
<keyword evidence="1" id="KW-0472">Membrane</keyword>
<keyword evidence="1" id="KW-0812">Transmembrane</keyword>
<evidence type="ECO:0000313" key="2">
    <source>
        <dbReference type="EMBL" id="QNJ97275.1"/>
    </source>
</evidence>
<proteinExistence type="predicted"/>